<sequence>MSDSVAGGRWPHRQPDQRSCGAACLVVATMLTDASYDARLRADPGLWPAEVQRTHREVTGLRDAGRVGVPWPRLLGTPPWAVGRRLGRRPGGRWRTRLVRHGGGPGTFDSLLVLAGLGVPLPLYVGSRLLPRHVVLVVGADGEHLLVWDPARGATMRVTREAFETGRLPFGRWRTPWFVVTPRRLAG</sequence>
<name>A0ABS2MDL4_9ACTN</name>
<protein>
    <recommendedName>
        <fullName evidence="3">Peptidase C39 domain-containing protein</fullName>
    </recommendedName>
</protein>
<dbReference type="Proteomes" id="UP000732378">
    <property type="component" value="Unassembled WGS sequence"/>
</dbReference>
<evidence type="ECO:0000313" key="2">
    <source>
        <dbReference type="Proteomes" id="UP000732378"/>
    </source>
</evidence>
<gene>
    <name evidence="1" type="ORF">JOE61_003104</name>
</gene>
<keyword evidence="2" id="KW-1185">Reference proteome</keyword>
<proteinExistence type="predicted"/>
<dbReference type="RefSeq" id="WP_193667068.1">
    <property type="nucleotide sequence ID" value="NZ_JACDTV010000001.1"/>
</dbReference>
<organism evidence="1 2">
    <name type="scientific">Nocardioides salarius</name>
    <dbReference type="NCBI Taxonomy" id="374513"/>
    <lineage>
        <taxon>Bacteria</taxon>
        <taxon>Bacillati</taxon>
        <taxon>Actinomycetota</taxon>
        <taxon>Actinomycetes</taxon>
        <taxon>Propionibacteriales</taxon>
        <taxon>Nocardioidaceae</taxon>
        <taxon>Nocardioides</taxon>
    </lineage>
</organism>
<comment type="caution">
    <text evidence="1">The sequence shown here is derived from an EMBL/GenBank/DDBJ whole genome shotgun (WGS) entry which is preliminary data.</text>
</comment>
<accession>A0ABS2MDL4</accession>
<evidence type="ECO:0000313" key="1">
    <source>
        <dbReference type="EMBL" id="MBM7509290.1"/>
    </source>
</evidence>
<dbReference type="EMBL" id="JAFBBZ010000001">
    <property type="protein sequence ID" value="MBM7509290.1"/>
    <property type="molecule type" value="Genomic_DNA"/>
</dbReference>
<reference evidence="1 2" key="1">
    <citation type="submission" date="2021-01" db="EMBL/GenBank/DDBJ databases">
        <title>Sequencing the genomes of 1000 actinobacteria strains.</title>
        <authorList>
            <person name="Klenk H.-P."/>
        </authorList>
    </citation>
    <scope>NUCLEOTIDE SEQUENCE [LARGE SCALE GENOMIC DNA]</scope>
    <source>
        <strain evidence="1 2">DSM 18239</strain>
    </source>
</reference>
<evidence type="ECO:0008006" key="3">
    <source>
        <dbReference type="Google" id="ProtNLM"/>
    </source>
</evidence>